<dbReference type="Gene3D" id="2.60.120.260">
    <property type="entry name" value="Galactose-binding domain-like"/>
    <property type="match status" value="1"/>
</dbReference>
<dbReference type="SUPFAM" id="SSF49785">
    <property type="entry name" value="Galactose-binding domain-like"/>
    <property type="match status" value="1"/>
</dbReference>
<gene>
    <name evidence="2" type="ORF">FC752_02015</name>
</gene>
<dbReference type="PROSITE" id="PS50022">
    <property type="entry name" value="FA58C_3"/>
    <property type="match status" value="1"/>
</dbReference>
<name>A0ABY2TG07_9BACI</name>
<dbReference type="EMBL" id="SZPV01000006">
    <property type="protein sequence ID" value="TKI67317.1"/>
    <property type="molecule type" value="Genomic_DNA"/>
</dbReference>
<dbReference type="Pfam" id="PF00754">
    <property type="entry name" value="F5_F8_type_C"/>
    <property type="match status" value="1"/>
</dbReference>
<feature type="domain" description="F5/8 type C" evidence="1">
    <location>
        <begin position="156"/>
        <end position="308"/>
    </location>
</feature>
<dbReference type="RefSeq" id="WP_025219034.1">
    <property type="nucleotide sequence ID" value="NZ_CP006837.1"/>
</dbReference>
<reference evidence="2 3" key="1">
    <citation type="submission" date="2019-04" db="EMBL/GenBank/DDBJ databases">
        <title>Lysinibacillus genome sequencing.</title>
        <authorList>
            <person name="Dunlap C."/>
        </authorList>
    </citation>
    <scope>NUCLEOTIDE SEQUENCE [LARGE SCALE GENOMIC DNA]</scope>
    <source>
        <strain evidence="2 3">NBRC 109424</strain>
    </source>
</reference>
<dbReference type="InterPro" id="IPR008979">
    <property type="entry name" value="Galactose-bd-like_sf"/>
</dbReference>
<keyword evidence="3" id="KW-1185">Reference proteome</keyword>
<sequence>MNWYLKIEGSGGGASGSGINFIEVYDQSGAILGLTKSDVVETNAAFRIDETNYVQMFQTRGALIPYNGNASGIYYVIKLPEHVVGFTKVYLKNWGNGSYDIRNIRVSVSNDNLDYKEIYYGEFGTSEEKYILQNYFLNKRRLLVQSKDHIYSLIYSDSFEPLAMTSYTTPSPYEITSSGDYSTSYACWKAFDGKNVGYGDSWLTTNGSPLGWLQVNFGTSKRYNKISFTTRNYSDSNTTAPKEFKILGSPDGLLWTELALIQNQTSWKQDETRIFEFNNTRAFQFYRIQITAANSSTYSAIGEVVFGYKGISIFSLSKKTASDFSKYGVMELKNLDGAINVVNYVVQEIEKKTLTTKKVDKKPLSIGII</sequence>
<comment type="caution">
    <text evidence="2">The sequence shown here is derived from an EMBL/GenBank/DDBJ whole genome shotgun (WGS) entry which is preliminary data.</text>
</comment>
<proteinExistence type="predicted"/>
<dbReference type="Proteomes" id="UP000308539">
    <property type="component" value="Unassembled WGS sequence"/>
</dbReference>
<evidence type="ECO:0000259" key="1">
    <source>
        <dbReference type="PROSITE" id="PS50022"/>
    </source>
</evidence>
<dbReference type="InterPro" id="IPR000421">
    <property type="entry name" value="FA58C"/>
</dbReference>
<evidence type="ECO:0000313" key="2">
    <source>
        <dbReference type="EMBL" id="TKI67317.1"/>
    </source>
</evidence>
<protein>
    <submittedName>
        <fullName evidence="2">Discoidin domain-containing protein</fullName>
    </submittedName>
</protein>
<accession>A0ABY2TG07</accession>
<organism evidence="2 3">
    <name type="scientific">Lysinibacillus varians</name>
    <dbReference type="NCBI Taxonomy" id="1145276"/>
    <lineage>
        <taxon>Bacteria</taxon>
        <taxon>Bacillati</taxon>
        <taxon>Bacillota</taxon>
        <taxon>Bacilli</taxon>
        <taxon>Bacillales</taxon>
        <taxon>Bacillaceae</taxon>
        <taxon>Lysinibacillus</taxon>
    </lineage>
</organism>
<evidence type="ECO:0000313" key="3">
    <source>
        <dbReference type="Proteomes" id="UP000308539"/>
    </source>
</evidence>